<dbReference type="OrthoDB" id="8683433at2"/>
<feature type="domain" description="HTH rpiR-type" evidence="4">
    <location>
        <begin position="6"/>
        <end position="82"/>
    </location>
</feature>
<keyword evidence="3" id="KW-0804">Transcription</keyword>
<keyword evidence="7" id="KW-1185">Reference proteome</keyword>
<protein>
    <submittedName>
        <fullName evidence="6">DNA-binding transcriptional regulator, MurR/RpiR family, contains HTH and SIS domains</fullName>
    </submittedName>
</protein>
<dbReference type="InterPro" id="IPR009057">
    <property type="entry name" value="Homeodomain-like_sf"/>
</dbReference>
<keyword evidence="1" id="KW-0805">Transcription regulation</keyword>
<dbReference type="InterPro" id="IPR046348">
    <property type="entry name" value="SIS_dom_sf"/>
</dbReference>
<dbReference type="Proteomes" id="UP000242515">
    <property type="component" value="Unassembled WGS sequence"/>
</dbReference>
<dbReference type="Pfam" id="PF01418">
    <property type="entry name" value="HTH_6"/>
    <property type="match status" value="1"/>
</dbReference>
<evidence type="ECO:0000256" key="2">
    <source>
        <dbReference type="ARBA" id="ARBA00023125"/>
    </source>
</evidence>
<evidence type="ECO:0000256" key="3">
    <source>
        <dbReference type="ARBA" id="ARBA00023163"/>
    </source>
</evidence>
<dbReference type="Gene3D" id="1.10.10.10">
    <property type="entry name" value="Winged helix-like DNA-binding domain superfamily/Winged helix DNA-binding domain"/>
    <property type="match status" value="1"/>
</dbReference>
<dbReference type="InterPro" id="IPR047640">
    <property type="entry name" value="RpiR-like"/>
</dbReference>
<gene>
    <name evidence="6" type="ORF">SAMN05216522_10794</name>
</gene>
<keyword evidence="2 6" id="KW-0238">DNA-binding</keyword>
<evidence type="ECO:0000256" key="1">
    <source>
        <dbReference type="ARBA" id="ARBA00023015"/>
    </source>
</evidence>
<dbReference type="GO" id="GO:0003700">
    <property type="term" value="F:DNA-binding transcription factor activity"/>
    <property type="evidence" value="ECO:0007669"/>
    <property type="project" value="InterPro"/>
</dbReference>
<dbReference type="PROSITE" id="PS51071">
    <property type="entry name" value="HTH_RPIR"/>
    <property type="match status" value="1"/>
</dbReference>
<dbReference type="InterPro" id="IPR035472">
    <property type="entry name" value="RpiR-like_SIS"/>
</dbReference>
<evidence type="ECO:0000259" key="4">
    <source>
        <dbReference type="PROSITE" id="PS51071"/>
    </source>
</evidence>
<evidence type="ECO:0000313" key="6">
    <source>
        <dbReference type="EMBL" id="SEQ83881.1"/>
    </source>
</evidence>
<dbReference type="SUPFAM" id="SSF46689">
    <property type="entry name" value="Homeodomain-like"/>
    <property type="match status" value="1"/>
</dbReference>
<feature type="domain" description="SIS" evidence="5">
    <location>
        <begin position="130"/>
        <end position="279"/>
    </location>
</feature>
<dbReference type="EMBL" id="FOGC01000007">
    <property type="protein sequence ID" value="SEQ83881.1"/>
    <property type="molecule type" value="Genomic_DNA"/>
</dbReference>
<dbReference type="RefSeq" id="WP_092676210.1">
    <property type="nucleotide sequence ID" value="NZ_FOGC01000007.1"/>
</dbReference>
<organism evidence="6 7">
    <name type="scientific">Rosenbergiella nectarea</name>
    <dbReference type="NCBI Taxonomy" id="988801"/>
    <lineage>
        <taxon>Bacteria</taxon>
        <taxon>Pseudomonadati</taxon>
        <taxon>Pseudomonadota</taxon>
        <taxon>Gammaproteobacteria</taxon>
        <taxon>Enterobacterales</taxon>
        <taxon>Erwiniaceae</taxon>
        <taxon>Rosenbergiella</taxon>
    </lineage>
</organism>
<dbReference type="GO" id="GO:0097367">
    <property type="term" value="F:carbohydrate derivative binding"/>
    <property type="evidence" value="ECO:0007669"/>
    <property type="project" value="InterPro"/>
</dbReference>
<dbReference type="PANTHER" id="PTHR30514">
    <property type="entry name" value="GLUCOKINASE"/>
    <property type="match status" value="1"/>
</dbReference>
<dbReference type="SUPFAM" id="SSF53697">
    <property type="entry name" value="SIS domain"/>
    <property type="match status" value="1"/>
</dbReference>
<dbReference type="AlphaFoldDB" id="A0A1H9JA34"/>
<proteinExistence type="predicted"/>
<dbReference type="InterPro" id="IPR036388">
    <property type="entry name" value="WH-like_DNA-bd_sf"/>
</dbReference>
<evidence type="ECO:0000313" key="7">
    <source>
        <dbReference type="Proteomes" id="UP000242515"/>
    </source>
</evidence>
<dbReference type="GO" id="GO:0003677">
    <property type="term" value="F:DNA binding"/>
    <property type="evidence" value="ECO:0007669"/>
    <property type="project" value="UniProtKB-KW"/>
</dbReference>
<dbReference type="Gene3D" id="3.40.50.10490">
    <property type="entry name" value="Glucose-6-phosphate isomerase like protein, domain 1"/>
    <property type="match status" value="1"/>
</dbReference>
<accession>A0A1H9JA34</accession>
<dbReference type="CDD" id="cd05013">
    <property type="entry name" value="SIS_RpiR"/>
    <property type="match status" value="1"/>
</dbReference>
<dbReference type="Pfam" id="PF01380">
    <property type="entry name" value="SIS"/>
    <property type="match status" value="1"/>
</dbReference>
<dbReference type="InterPro" id="IPR001347">
    <property type="entry name" value="SIS_dom"/>
</dbReference>
<evidence type="ECO:0000259" key="5">
    <source>
        <dbReference type="PROSITE" id="PS51464"/>
    </source>
</evidence>
<dbReference type="PROSITE" id="PS51464">
    <property type="entry name" value="SIS"/>
    <property type="match status" value="1"/>
</dbReference>
<reference evidence="7" key="1">
    <citation type="submission" date="2016-10" db="EMBL/GenBank/DDBJ databases">
        <authorList>
            <person name="Varghese N."/>
            <person name="Submissions S."/>
        </authorList>
    </citation>
    <scope>NUCLEOTIDE SEQUENCE [LARGE SCALE GENOMIC DNA]</scope>
    <source>
        <strain evidence="7">8N4</strain>
    </source>
</reference>
<dbReference type="GO" id="GO:1901135">
    <property type="term" value="P:carbohydrate derivative metabolic process"/>
    <property type="evidence" value="ECO:0007669"/>
    <property type="project" value="InterPro"/>
</dbReference>
<dbReference type="InterPro" id="IPR000281">
    <property type="entry name" value="HTH_RpiR"/>
</dbReference>
<dbReference type="STRING" id="988801.SAMN05216522_10794"/>
<sequence>MSMRHDLFSERLRARIDGLSLGLQQVLLYIDQHRALVIESTALEIAAATQTSDATVVRAIQAIGFSGLRELKSVLEQWFDPPLSSADKMDTTLSHLAEDVNQSIDYVVEGHLAAAQALSGGENRQAIAQAVSLLVNARQLAIFGINASGILAEYAARLFHRNGLPALPLNRSGIGLAEQLLSLQRGDALIMMAQKSSHREGITTLKEAQRLGIPIILLTNAKESKFVQQADVVIHVPRGTEQGKMPLHGPVLACLEMLVVATAASMSQRAVKSMKRLQELHRGLKNTASKK</sequence>
<name>A0A1H9JA34_9GAMM</name>